<keyword evidence="1" id="KW-0812">Transmembrane</keyword>
<protein>
    <recommendedName>
        <fullName evidence="4">ResB-like domain-containing protein</fullName>
    </recommendedName>
</protein>
<feature type="transmembrane region" description="Helical" evidence="1">
    <location>
        <begin position="103"/>
        <end position="123"/>
    </location>
</feature>
<feature type="transmembrane region" description="Helical" evidence="1">
    <location>
        <begin position="59"/>
        <end position="82"/>
    </location>
</feature>
<keyword evidence="3" id="KW-1185">Reference proteome</keyword>
<dbReference type="KEGG" id="dps:DP2976"/>
<organism evidence="2 3">
    <name type="scientific">Desulfotalea psychrophila (strain LSv54 / DSM 12343)</name>
    <dbReference type="NCBI Taxonomy" id="177439"/>
    <lineage>
        <taxon>Bacteria</taxon>
        <taxon>Pseudomonadati</taxon>
        <taxon>Thermodesulfobacteriota</taxon>
        <taxon>Desulfobulbia</taxon>
        <taxon>Desulfobulbales</taxon>
        <taxon>Desulfocapsaceae</taxon>
        <taxon>Desulfotalea</taxon>
    </lineage>
</organism>
<dbReference type="AlphaFoldDB" id="Q6AIX5"/>
<evidence type="ECO:0000313" key="3">
    <source>
        <dbReference type="Proteomes" id="UP000000602"/>
    </source>
</evidence>
<dbReference type="HOGENOM" id="CLU_1056600_0_0_7"/>
<dbReference type="EMBL" id="CR522870">
    <property type="protein sequence ID" value="CAG37705.1"/>
    <property type="molecule type" value="Genomic_DNA"/>
</dbReference>
<evidence type="ECO:0000256" key="1">
    <source>
        <dbReference type="SAM" id="Phobius"/>
    </source>
</evidence>
<evidence type="ECO:0000313" key="2">
    <source>
        <dbReference type="EMBL" id="CAG37705.1"/>
    </source>
</evidence>
<dbReference type="Proteomes" id="UP000000602">
    <property type="component" value="Chromosome"/>
</dbReference>
<feature type="transmembrane region" description="Helical" evidence="1">
    <location>
        <begin position="238"/>
        <end position="258"/>
    </location>
</feature>
<proteinExistence type="predicted"/>
<feature type="transmembrane region" description="Helical" evidence="1">
    <location>
        <begin position="12"/>
        <end position="34"/>
    </location>
</feature>
<accession>Q6AIX5</accession>
<reference evidence="3" key="1">
    <citation type="journal article" date="2004" name="Environ. Microbiol.">
        <title>The genome of Desulfotalea psychrophila, a sulfate-reducing bacterium from permanently cold Arctic sediments.</title>
        <authorList>
            <person name="Rabus R."/>
            <person name="Ruepp A."/>
            <person name="Frickey T."/>
            <person name="Rattei T."/>
            <person name="Fartmann B."/>
            <person name="Stark M."/>
            <person name="Bauer M."/>
            <person name="Zibat A."/>
            <person name="Lombardot T."/>
            <person name="Becker I."/>
            <person name="Amann J."/>
            <person name="Gellner K."/>
            <person name="Teeling H."/>
            <person name="Leuschner W.D."/>
            <person name="Gloeckner F.-O."/>
            <person name="Lupas A.N."/>
            <person name="Amann R."/>
            <person name="Klenk H.-P."/>
        </authorList>
    </citation>
    <scope>NUCLEOTIDE SEQUENCE [LARGE SCALE GENOMIC DNA]</scope>
    <source>
        <strain evidence="3">DSM 12343 / LSv54</strain>
    </source>
</reference>
<keyword evidence="1" id="KW-1133">Transmembrane helix</keyword>
<gene>
    <name evidence="2" type="ordered locus">DP2976</name>
</gene>
<dbReference type="STRING" id="177439.DP2976"/>
<name>Q6AIX5_DESPS</name>
<dbReference type="RefSeq" id="WP_011190217.1">
    <property type="nucleotide sequence ID" value="NC_006138.1"/>
</dbReference>
<keyword evidence="1" id="KW-0472">Membrane</keyword>
<sequence>MKEFFFSLRAAYCFLAGLVLVFFAGSLLTGITSIDRVFRRMNVLSFADLPAHLSSHPLVIFWIFLLFFFGAGLFVNTLCCTYRQLPYLKKKGGAGARQRRGMTYIHLVVILVIACHAIDIVLVERHLSKKILPMQTIAMGDYQLRLDGVDYITDRTFITENAGGRVRKTVTIPKASFSTEGNRAEVSLYRDGLLLKRGTLRMFSPLYYKGTFFFLDGFFIGHGQSSVGVLLHYAFNPLVRPFFLIYILLFTLLFRQFYQNRYRSCRETCEDCEA</sequence>
<evidence type="ECO:0008006" key="4">
    <source>
        <dbReference type="Google" id="ProtNLM"/>
    </source>
</evidence>